<dbReference type="Pfam" id="PF21848">
    <property type="entry name" value="DUF6907"/>
    <property type="match status" value="1"/>
</dbReference>
<evidence type="ECO:0000313" key="1">
    <source>
        <dbReference type="EMBL" id="CUU56560.1"/>
    </source>
</evidence>
<name>A0A0S4QLV3_9ACTN</name>
<dbReference type="InterPro" id="IPR054202">
    <property type="entry name" value="DUF6907"/>
</dbReference>
<proteinExistence type="predicted"/>
<dbReference type="EMBL" id="FAOZ01000008">
    <property type="protein sequence ID" value="CUU56560.1"/>
    <property type="molecule type" value="Genomic_DNA"/>
</dbReference>
<protein>
    <submittedName>
        <fullName evidence="1">Uncharacterized protein</fullName>
    </submittedName>
</protein>
<sequence>MTRPAERSCPPWCAQPAGHLVTEPAGPGDYHISAFTVIDLPQIPGLRDTTAIQVAIEQYVTATTTHQPMIAIGLGADDADNEALTLDEIDALISALTRAVAHVRATAPCHTQDDHGPV</sequence>
<dbReference type="AlphaFoldDB" id="A0A0S4QLV3"/>
<accession>A0A0S4QLV3</accession>
<dbReference type="RefSeq" id="WP_091277141.1">
    <property type="nucleotide sequence ID" value="NZ_FAOZ01000008.1"/>
</dbReference>
<evidence type="ECO:0000313" key="2">
    <source>
        <dbReference type="Proteomes" id="UP000198802"/>
    </source>
</evidence>
<dbReference type="Proteomes" id="UP000198802">
    <property type="component" value="Unassembled WGS sequence"/>
</dbReference>
<keyword evidence="2" id="KW-1185">Reference proteome</keyword>
<reference evidence="2" key="1">
    <citation type="submission" date="2015-11" db="EMBL/GenBank/DDBJ databases">
        <authorList>
            <person name="Varghese N."/>
        </authorList>
    </citation>
    <scope>NUCLEOTIDE SEQUENCE [LARGE SCALE GENOMIC DNA]</scope>
    <source>
        <strain evidence="2">DSM 45899</strain>
    </source>
</reference>
<gene>
    <name evidence="1" type="ORF">Ga0074812_10888</name>
</gene>
<organism evidence="1 2">
    <name type="scientific">Parafrankia irregularis</name>
    <dbReference type="NCBI Taxonomy" id="795642"/>
    <lineage>
        <taxon>Bacteria</taxon>
        <taxon>Bacillati</taxon>
        <taxon>Actinomycetota</taxon>
        <taxon>Actinomycetes</taxon>
        <taxon>Frankiales</taxon>
        <taxon>Frankiaceae</taxon>
        <taxon>Parafrankia</taxon>
    </lineage>
</organism>